<dbReference type="EMBL" id="CP053709">
    <property type="protein sequence ID" value="QKE92882.1"/>
    <property type="molecule type" value="Genomic_DNA"/>
</dbReference>
<gene>
    <name evidence="2" type="ORF">HN018_21885</name>
</gene>
<dbReference type="KEGG" id="lck:HN018_21885"/>
<dbReference type="AlphaFoldDB" id="A0A6M8HWV0"/>
<feature type="transmembrane region" description="Helical" evidence="1">
    <location>
        <begin position="41"/>
        <end position="61"/>
    </location>
</feature>
<proteinExistence type="predicted"/>
<protein>
    <submittedName>
        <fullName evidence="2">Uncharacterized protein</fullName>
    </submittedName>
</protein>
<evidence type="ECO:0000313" key="2">
    <source>
        <dbReference type="EMBL" id="QKE92882.1"/>
    </source>
</evidence>
<dbReference type="RefSeq" id="WP_171836536.1">
    <property type="nucleotide sequence ID" value="NZ_CP053709.1"/>
</dbReference>
<keyword evidence="1" id="KW-0812">Transmembrane</keyword>
<name>A0A6M8HWV0_9PROT</name>
<keyword evidence="1" id="KW-1133">Transmembrane helix</keyword>
<evidence type="ECO:0000313" key="3">
    <source>
        <dbReference type="Proteomes" id="UP000500767"/>
    </source>
</evidence>
<organism evidence="2 3">
    <name type="scientific">Lichenicola cladoniae</name>
    <dbReference type="NCBI Taxonomy" id="1484109"/>
    <lineage>
        <taxon>Bacteria</taxon>
        <taxon>Pseudomonadati</taxon>
        <taxon>Pseudomonadota</taxon>
        <taxon>Alphaproteobacteria</taxon>
        <taxon>Acetobacterales</taxon>
        <taxon>Acetobacteraceae</taxon>
        <taxon>Lichenicola</taxon>
    </lineage>
</organism>
<accession>A0A6M8HWV0</accession>
<evidence type="ECO:0000256" key="1">
    <source>
        <dbReference type="SAM" id="Phobius"/>
    </source>
</evidence>
<keyword evidence="3" id="KW-1185">Reference proteome</keyword>
<reference evidence="2 3" key="1">
    <citation type="journal article" date="2014" name="World J. Microbiol. Biotechnol.">
        <title>Biodiversity and physiological characteristics of Antarctic and Arctic lichens-associated bacteria.</title>
        <authorList>
            <person name="Lee Y.M."/>
            <person name="Kim E.H."/>
            <person name="Lee H.K."/>
            <person name="Hong S.G."/>
        </authorList>
    </citation>
    <scope>NUCLEOTIDE SEQUENCE [LARGE SCALE GENOMIC DNA]</scope>
    <source>
        <strain evidence="2 3">PAMC 26569</strain>
        <plasmid evidence="2">unnamed1</plasmid>
    </source>
</reference>
<geneLocation type="plasmid" evidence="2 3">
    <name>unnamed1</name>
</geneLocation>
<keyword evidence="1" id="KW-0472">Membrane</keyword>
<keyword evidence="2" id="KW-0614">Plasmid</keyword>
<sequence length="70" mass="7568">MDLFAAVWFARQDRMGLVVAPLLLILSWLLGRSITLVFEAPFNLFAIAVPAFIVTAIAGMARPSGSKVCC</sequence>
<dbReference type="Proteomes" id="UP000500767">
    <property type="component" value="Plasmid unnamed1"/>
</dbReference>